<dbReference type="InterPro" id="IPR003593">
    <property type="entry name" value="AAA+_ATPase"/>
</dbReference>
<sequence length="528" mass="61406">MQKNYIYKLIIIFLLSAIYSGIGILILFFINRYIMTLQSPDYMVLIYFMLILILFFSYTLLMRVLVANINNNIIYELRTKFVLRILNSDLQTIIINKKSKILASLSKDITNISNGFMRLSDTLQGSLFVFISFFYFFYLSKELFVFIFIWFCLITIGAFYFIKKAHLEYKKARENEDILYNDYEVLLEGFKELSLNEKRANSFLNTFYQNANEQKLTSSKAEIYGNLSGNYLNNMMLGGIGMIIYLALGLGISDLKTAATMAISMMFLRAPFMMSIFSIPSVVLAIISIKKVKELKLISFDKIDFSKSSQAIKWSEIELRDISFSYGENLVLDRVNLKIKKGESIFLIGKNGSGKSTLFLILCGLLRADSGEIYIDNEILDEKNIKEFQNSISVVFSDFYLFKEILNSNEKSINYWIEILKMKDKVKVILKNEKLHFSSINLSLGQRKRVALIQALLEKRDFLMMDEFAADQDPEFRKYFYNEILNLLKEKGISIFAISHDDKYFDKSDKVYKIKNGKLELIKQATWR</sequence>
<keyword evidence="6 8" id="KW-1133">Transmembrane helix</keyword>
<dbReference type="PANTHER" id="PTHR24221:SF654">
    <property type="entry name" value="ATP-BINDING CASSETTE SUB-FAMILY B MEMBER 6"/>
    <property type="match status" value="1"/>
</dbReference>
<comment type="caution">
    <text evidence="11">The sequence shown here is derived from an EMBL/GenBank/DDBJ whole genome shotgun (WGS) entry which is preliminary data.</text>
</comment>
<dbReference type="EMBL" id="PDHH01000001">
    <property type="protein sequence ID" value="PSM53232.1"/>
    <property type="molecule type" value="Genomic_DNA"/>
</dbReference>
<dbReference type="InterPro" id="IPR017871">
    <property type="entry name" value="ABC_transporter-like_CS"/>
</dbReference>
<dbReference type="Proteomes" id="UP000240535">
    <property type="component" value="Unassembled WGS sequence"/>
</dbReference>
<keyword evidence="12" id="KW-1185">Reference proteome</keyword>
<dbReference type="CDD" id="cd03225">
    <property type="entry name" value="ABC_cobalt_CbiO_domain1"/>
    <property type="match status" value="1"/>
</dbReference>
<dbReference type="SUPFAM" id="SSF52540">
    <property type="entry name" value="P-loop containing nucleoside triphosphate hydrolases"/>
    <property type="match status" value="1"/>
</dbReference>
<dbReference type="GO" id="GO:0005886">
    <property type="term" value="C:plasma membrane"/>
    <property type="evidence" value="ECO:0007669"/>
    <property type="project" value="UniProtKB-SubCell"/>
</dbReference>
<evidence type="ECO:0000256" key="2">
    <source>
        <dbReference type="ARBA" id="ARBA00022448"/>
    </source>
</evidence>
<evidence type="ECO:0000256" key="3">
    <source>
        <dbReference type="ARBA" id="ARBA00022692"/>
    </source>
</evidence>
<dbReference type="InterPro" id="IPR003439">
    <property type="entry name" value="ABC_transporter-like_ATP-bd"/>
</dbReference>
<feature type="transmembrane region" description="Helical" evidence="8">
    <location>
        <begin position="231"/>
        <end position="252"/>
    </location>
</feature>
<dbReference type="SUPFAM" id="SSF90123">
    <property type="entry name" value="ABC transporter transmembrane region"/>
    <property type="match status" value="1"/>
</dbReference>
<dbReference type="RefSeq" id="WP_106869820.1">
    <property type="nucleotide sequence ID" value="NZ_CP053841.1"/>
</dbReference>
<dbReference type="PROSITE" id="PS50929">
    <property type="entry name" value="ABC_TM1F"/>
    <property type="match status" value="1"/>
</dbReference>
<comment type="subcellular location">
    <subcellularLocation>
        <location evidence="1">Cell membrane</location>
        <topology evidence="1">Multi-pass membrane protein</topology>
    </subcellularLocation>
</comment>
<feature type="domain" description="ABC transporter" evidence="9">
    <location>
        <begin position="317"/>
        <end position="525"/>
    </location>
</feature>
<dbReference type="InterPro" id="IPR011527">
    <property type="entry name" value="ABC1_TM_dom"/>
</dbReference>
<gene>
    <name evidence="11" type="ORF">CQ405_01425</name>
</gene>
<dbReference type="GO" id="GO:0034040">
    <property type="term" value="F:ATPase-coupled lipid transmembrane transporter activity"/>
    <property type="evidence" value="ECO:0007669"/>
    <property type="project" value="TreeGrafter"/>
</dbReference>
<dbReference type="GO" id="GO:0005524">
    <property type="term" value="F:ATP binding"/>
    <property type="evidence" value="ECO:0007669"/>
    <property type="project" value="UniProtKB-KW"/>
</dbReference>
<dbReference type="GO" id="GO:0016887">
    <property type="term" value="F:ATP hydrolysis activity"/>
    <property type="evidence" value="ECO:0007669"/>
    <property type="project" value="InterPro"/>
</dbReference>
<proteinExistence type="predicted"/>
<evidence type="ECO:0000256" key="5">
    <source>
        <dbReference type="ARBA" id="ARBA00022840"/>
    </source>
</evidence>
<evidence type="ECO:0000313" key="11">
    <source>
        <dbReference type="EMBL" id="PSM53232.1"/>
    </source>
</evidence>
<dbReference type="GO" id="GO:0140359">
    <property type="term" value="F:ABC-type transporter activity"/>
    <property type="evidence" value="ECO:0007669"/>
    <property type="project" value="InterPro"/>
</dbReference>
<dbReference type="OrthoDB" id="9760776at2"/>
<reference evidence="12" key="1">
    <citation type="submission" date="2017-10" db="EMBL/GenBank/DDBJ databases">
        <title>Campylobacter species from seals.</title>
        <authorList>
            <person name="Gilbert M.J."/>
            <person name="Zomer A.L."/>
            <person name="Timmerman A.J."/>
            <person name="Duim B."/>
            <person name="Wagenaar J.A."/>
        </authorList>
    </citation>
    <scope>NUCLEOTIDE SEQUENCE [LARGE SCALE GENOMIC DNA]</scope>
    <source>
        <strain evidence="12">17S00004-5</strain>
    </source>
</reference>
<name>A0A2P8R3Z8_9BACT</name>
<keyword evidence="5 11" id="KW-0067">ATP-binding</keyword>
<dbReference type="PANTHER" id="PTHR24221">
    <property type="entry name" value="ATP-BINDING CASSETTE SUB-FAMILY B"/>
    <property type="match status" value="1"/>
</dbReference>
<dbReference type="Gene3D" id="3.40.50.300">
    <property type="entry name" value="P-loop containing nucleotide triphosphate hydrolases"/>
    <property type="match status" value="1"/>
</dbReference>
<dbReference type="PROSITE" id="PS50893">
    <property type="entry name" value="ABC_TRANSPORTER_2"/>
    <property type="match status" value="1"/>
</dbReference>
<organism evidence="11 12">
    <name type="scientific">Campylobacter blaseri</name>
    <dbReference type="NCBI Taxonomy" id="2042961"/>
    <lineage>
        <taxon>Bacteria</taxon>
        <taxon>Pseudomonadati</taxon>
        <taxon>Campylobacterota</taxon>
        <taxon>Epsilonproteobacteria</taxon>
        <taxon>Campylobacterales</taxon>
        <taxon>Campylobacteraceae</taxon>
        <taxon>Campylobacter</taxon>
    </lineage>
</organism>
<evidence type="ECO:0000256" key="7">
    <source>
        <dbReference type="ARBA" id="ARBA00023136"/>
    </source>
</evidence>
<evidence type="ECO:0000259" key="9">
    <source>
        <dbReference type="PROSITE" id="PS50893"/>
    </source>
</evidence>
<protein>
    <submittedName>
        <fullName evidence="11">ABC transporter ATP-binding protein</fullName>
    </submittedName>
</protein>
<feature type="transmembrane region" description="Helical" evidence="8">
    <location>
        <begin position="272"/>
        <end position="289"/>
    </location>
</feature>
<keyword evidence="7 8" id="KW-0472">Membrane</keyword>
<dbReference type="SMART" id="SM00382">
    <property type="entry name" value="AAA"/>
    <property type="match status" value="1"/>
</dbReference>
<dbReference type="Pfam" id="PF00005">
    <property type="entry name" value="ABC_tran"/>
    <property type="match status" value="1"/>
</dbReference>
<evidence type="ECO:0000256" key="1">
    <source>
        <dbReference type="ARBA" id="ARBA00004651"/>
    </source>
</evidence>
<dbReference type="AlphaFoldDB" id="A0A2P8R3Z8"/>
<evidence type="ECO:0000256" key="8">
    <source>
        <dbReference type="SAM" id="Phobius"/>
    </source>
</evidence>
<feature type="transmembrane region" description="Helical" evidence="8">
    <location>
        <begin position="42"/>
        <end position="61"/>
    </location>
</feature>
<evidence type="ECO:0000256" key="6">
    <source>
        <dbReference type="ARBA" id="ARBA00022989"/>
    </source>
</evidence>
<dbReference type="InterPro" id="IPR027417">
    <property type="entry name" value="P-loop_NTPase"/>
</dbReference>
<dbReference type="InterPro" id="IPR036640">
    <property type="entry name" value="ABC1_TM_sf"/>
</dbReference>
<keyword evidence="3 8" id="KW-0812">Transmembrane</keyword>
<evidence type="ECO:0000259" key="10">
    <source>
        <dbReference type="PROSITE" id="PS50929"/>
    </source>
</evidence>
<dbReference type="InterPro" id="IPR039421">
    <property type="entry name" value="Type_1_exporter"/>
</dbReference>
<accession>A0A2P8R3Z8</accession>
<dbReference type="Gene3D" id="1.20.1560.10">
    <property type="entry name" value="ABC transporter type 1, transmembrane domain"/>
    <property type="match status" value="1"/>
</dbReference>
<evidence type="ECO:0000256" key="4">
    <source>
        <dbReference type="ARBA" id="ARBA00022741"/>
    </source>
</evidence>
<feature type="transmembrane region" description="Helical" evidence="8">
    <location>
        <begin position="143"/>
        <end position="162"/>
    </location>
</feature>
<keyword evidence="2" id="KW-0813">Transport</keyword>
<dbReference type="PROSITE" id="PS00211">
    <property type="entry name" value="ABC_TRANSPORTER_1"/>
    <property type="match status" value="1"/>
</dbReference>
<feature type="transmembrane region" description="Helical" evidence="8">
    <location>
        <begin position="7"/>
        <end position="30"/>
    </location>
</feature>
<feature type="transmembrane region" description="Helical" evidence="8">
    <location>
        <begin position="116"/>
        <end position="137"/>
    </location>
</feature>
<evidence type="ECO:0000313" key="12">
    <source>
        <dbReference type="Proteomes" id="UP000240535"/>
    </source>
</evidence>
<dbReference type="InterPro" id="IPR015856">
    <property type="entry name" value="ABC_transpr_CbiO/EcfA_su"/>
</dbReference>
<feature type="domain" description="ABC transmembrane type-1" evidence="10">
    <location>
        <begin position="9"/>
        <end position="284"/>
    </location>
</feature>
<keyword evidence="4" id="KW-0547">Nucleotide-binding</keyword>